<feature type="transmembrane region" description="Helical" evidence="6">
    <location>
        <begin position="232"/>
        <end position="248"/>
    </location>
</feature>
<feature type="transmembrane region" description="Helical" evidence="6">
    <location>
        <begin position="127"/>
        <end position="145"/>
    </location>
</feature>
<comment type="subcellular location">
    <subcellularLocation>
        <location evidence="1">Membrane</location>
        <topology evidence="1">Multi-pass membrane protein</topology>
    </subcellularLocation>
</comment>
<comment type="caution">
    <text evidence="8">The sequence shown here is derived from an EMBL/GenBank/DDBJ whole genome shotgun (WGS) entry which is preliminary data.</text>
</comment>
<feature type="transmembrane region" description="Helical" evidence="6">
    <location>
        <begin position="101"/>
        <end position="120"/>
    </location>
</feature>
<dbReference type="PANTHER" id="PTHR22950:SF349">
    <property type="entry name" value="AMINO ACID TRANSPORTER TRANSMEMBRANE DOMAIN-CONTAINING PROTEIN"/>
    <property type="match status" value="1"/>
</dbReference>
<evidence type="ECO:0000256" key="5">
    <source>
        <dbReference type="SAM" id="MobiDB-lite"/>
    </source>
</evidence>
<evidence type="ECO:0000313" key="8">
    <source>
        <dbReference type="EMBL" id="KAK7576708.1"/>
    </source>
</evidence>
<feature type="transmembrane region" description="Helical" evidence="6">
    <location>
        <begin position="297"/>
        <end position="315"/>
    </location>
</feature>
<feature type="transmembrane region" description="Helical" evidence="6">
    <location>
        <begin position="479"/>
        <end position="506"/>
    </location>
</feature>
<feature type="region of interest" description="Disordered" evidence="5">
    <location>
        <begin position="68"/>
        <end position="90"/>
    </location>
</feature>
<sequence length="516" mass="58018">MEKVNPNSFMGIFGALSLESRDESSVPQLLTDDSTYKFVSTPTAGVRTASMETVCVQDNPSISADEVIQEPSELPTSRQPSEDNEPYDPHDYCEAEESTSLWDSVNLLVIVGAGPIIFSLPSTFIRAGYLLGSVLMICLILLYAYNMHLVVWTEYEICKIKRVPNMSYPETLYCAFKMGPLWVRPMAPVARCLLCSTQKMIWFGHGHYSYAFICRYLQIAIENFGGARVNEAILSPVLIIPLVLLCWIPNLKYLASFSKIANIANMIAIIIVLYYVLSDPLPWLSLRPFGNYEDVPQFLGAILLSMKTAGILMSIKNQMKRPGEFDGEYGVLMKSYLPIALLYPCFSLICSFKYGSSLEFSVLENLPKQFFTNLAFVLATLAYMLQFPLILYVPFDLIWNHMLKDGKKKIRAPKFWELTLRTVLVLLSYVLSASVSNVTIFVAVCGTIASSIDSFLLPAIMQTLVLWKTCQSKTIFCCILARNTFTLVIGVVLIVSGVFDCFYQIIKYHGQLRNDT</sequence>
<reference evidence="8 9" key="1">
    <citation type="submission" date="2024-03" db="EMBL/GenBank/DDBJ databases">
        <title>Adaptation during the transition from Ophiocordyceps entomopathogen to insect associate is accompanied by gene loss and intensified selection.</title>
        <authorList>
            <person name="Ward C.M."/>
            <person name="Onetto C.A."/>
            <person name="Borneman A.R."/>
        </authorList>
    </citation>
    <scope>NUCLEOTIDE SEQUENCE [LARGE SCALE GENOMIC DNA]</scope>
    <source>
        <strain evidence="8">AWRI1</strain>
        <tissue evidence="8">Single Adult Female</tissue>
    </source>
</reference>
<evidence type="ECO:0000256" key="4">
    <source>
        <dbReference type="ARBA" id="ARBA00023136"/>
    </source>
</evidence>
<feature type="transmembrane region" description="Helical" evidence="6">
    <location>
        <begin position="440"/>
        <end position="467"/>
    </location>
</feature>
<feature type="transmembrane region" description="Helical" evidence="6">
    <location>
        <begin position="415"/>
        <end position="434"/>
    </location>
</feature>
<protein>
    <recommendedName>
        <fullName evidence="7">Amino acid transporter transmembrane domain-containing protein</fullName>
    </recommendedName>
</protein>
<dbReference type="PANTHER" id="PTHR22950">
    <property type="entry name" value="AMINO ACID TRANSPORTER"/>
    <property type="match status" value="1"/>
</dbReference>
<keyword evidence="3 6" id="KW-1133">Transmembrane helix</keyword>
<gene>
    <name evidence="8" type="ORF">V9T40_012994</name>
</gene>
<evidence type="ECO:0000259" key="7">
    <source>
        <dbReference type="Pfam" id="PF01490"/>
    </source>
</evidence>
<dbReference type="AlphaFoldDB" id="A0AAN9Y138"/>
<keyword evidence="9" id="KW-1185">Reference proteome</keyword>
<evidence type="ECO:0000256" key="2">
    <source>
        <dbReference type="ARBA" id="ARBA00022692"/>
    </source>
</evidence>
<dbReference type="GO" id="GO:0015179">
    <property type="term" value="F:L-amino acid transmembrane transporter activity"/>
    <property type="evidence" value="ECO:0007669"/>
    <property type="project" value="TreeGrafter"/>
</dbReference>
<name>A0AAN9Y138_9HEMI</name>
<evidence type="ECO:0000256" key="1">
    <source>
        <dbReference type="ARBA" id="ARBA00004141"/>
    </source>
</evidence>
<evidence type="ECO:0000256" key="3">
    <source>
        <dbReference type="ARBA" id="ARBA00022989"/>
    </source>
</evidence>
<dbReference type="Pfam" id="PF01490">
    <property type="entry name" value="Aa_trans"/>
    <property type="match status" value="1"/>
</dbReference>
<feature type="transmembrane region" description="Helical" evidence="6">
    <location>
        <begin position="260"/>
        <end position="277"/>
    </location>
</feature>
<feature type="transmembrane region" description="Helical" evidence="6">
    <location>
        <begin position="336"/>
        <end position="354"/>
    </location>
</feature>
<evidence type="ECO:0000256" key="6">
    <source>
        <dbReference type="SAM" id="Phobius"/>
    </source>
</evidence>
<feature type="domain" description="Amino acid transporter transmembrane" evidence="7">
    <location>
        <begin position="98"/>
        <end position="498"/>
    </location>
</feature>
<evidence type="ECO:0000313" key="9">
    <source>
        <dbReference type="Proteomes" id="UP001367676"/>
    </source>
</evidence>
<keyword evidence="2 6" id="KW-0812">Transmembrane</keyword>
<proteinExistence type="predicted"/>
<dbReference type="EMBL" id="JBBCAQ010000036">
    <property type="protein sequence ID" value="KAK7576708.1"/>
    <property type="molecule type" value="Genomic_DNA"/>
</dbReference>
<organism evidence="8 9">
    <name type="scientific">Parthenolecanium corni</name>
    <dbReference type="NCBI Taxonomy" id="536013"/>
    <lineage>
        <taxon>Eukaryota</taxon>
        <taxon>Metazoa</taxon>
        <taxon>Ecdysozoa</taxon>
        <taxon>Arthropoda</taxon>
        <taxon>Hexapoda</taxon>
        <taxon>Insecta</taxon>
        <taxon>Pterygota</taxon>
        <taxon>Neoptera</taxon>
        <taxon>Paraneoptera</taxon>
        <taxon>Hemiptera</taxon>
        <taxon>Sternorrhyncha</taxon>
        <taxon>Coccoidea</taxon>
        <taxon>Coccidae</taxon>
        <taxon>Parthenolecanium</taxon>
    </lineage>
</organism>
<dbReference type="InterPro" id="IPR013057">
    <property type="entry name" value="AA_transpt_TM"/>
</dbReference>
<feature type="transmembrane region" description="Helical" evidence="6">
    <location>
        <begin position="374"/>
        <end position="395"/>
    </location>
</feature>
<accession>A0AAN9Y138</accession>
<keyword evidence="4 6" id="KW-0472">Membrane</keyword>
<dbReference type="GO" id="GO:0005774">
    <property type="term" value="C:vacuolar membrane"/>
    <property type="evidence" value="ECO:0007669"/>
    <property type="project" value="TreeGrafter"/>
</dbReference>
<dbReference type="Proteomes" id="UP001367676">
    <property type="component" value="Unassembled WGS sequence"/>
</dbReference>